<dbReference type="Proteomes" id="UP001176846">
    <property type="component" value="Unassembled WGS sequence"/>
</dbReference>
<evidence type="ECO:0000256" key="1">
    <source>
        <dbReference type="ARBA" id="ARBA00004459"/>
    </source>
</evidence>
<dbReference type="PROSITE" id="PS51257">
    <property type="entry name" value="PROKAR_LIPOPROTEIN"/>
    <property type="match status" value="1"/>
</dbReference>
<protein>
    <submittedName>
        <fullName evidence="8">Glycine zipper 2TM domain-containing protein</fullName>
    </submittedName>
</protein>
<accession>A0AAW9PM73</accession>
<keyword evidence="5" id="KW-0449">Lipoprotein</keyword>
<dbReference type="PANTHER" id="PTHR35603">
    <property type="match status" value="1"/>
</dbReference>
<feature type="signal peptide" evidence="6">
    <location>
        <begin position="1"/>
        <end position="15"/>
    </location>
</feature>
<dbReference type="PANTHER" id="PTHR35603:SF1">
    <property type="entry name" value="OUTER MEMBRANE LIPOPROTEIN SLYB"/>
    <property type="match status" value="1"/>
</dbReference>
<dbReference type="RefSeq" id="WP_072023560.1">
    <property type="nucleotide sequence ID" value="NZ_BIHO01000001.1"/>
</dbReference>
<proteinExistence type="predicted"/>
<keyword evidence="4" id="KW-0564">Palmitate</keyword>
<dbReference type="Pfam" id="PF05433">
    <property type="entry name" value="Rick_17kDa_Anti"/>
    <property type="match status" value="1"/>
</dbReference>
<reference evidence="8" key="2">
    <citation type="submission" date="2024-01" db="EMBL/GenBank/DDBJ databases">
        <authorList>
            <person name="Macesic N."/>
        </authorList>
    </citation>
    <scope>NUCLEOTIDE SEQUENCE</scope>
    <source>
        <strain evidence="8">CPO071</strain>
    </source>
</reference>
<sequence>MLKKMCLIAFTLVIAGCTNTSHLSGDVHSSATAGRVQQVFYGQLVSVRAVQIQAGDNSNALGAVAGGVIGGVAGSAVGGGSGQRLATATGAVAGGLTGQAVQARMNLVQGVELEIRLDDGRTFMVVQRQGPTRFSVGQRVAISSVGGQTTVSPR</sequence>
<dbReference type="InterPro" id="IPR051407">
    <property type="entry name" value="Bact_OM_lipoprot/Surf_antigen"/>
</dbReference>
<organism evidence="8 9">
    <name type="scientific">Klebsiella variicola</name>
    <dbReference type="NCBI Taxonomy" id="244366"/>
    <lineage>
        <taxon>Bacteria</taxon>
        <taxon>Pseudomonadati</taxon>
        <taxon>Pseudomonadota</taxon>
        <taxon>Gammaproteobacteria</taxon>
        <taxon>Enterobacterales</taxon>
        <taxon>Enterobacteriaceae</taxon>
        <taxon>Klebsiella/Raoultella group</taxon>
        <taxon>Klebsiella</taxon>
        <taxon>Klebsiella pneumoniae complex</taxon>
    </lineage>
</organism>
<evidence type="ECO:0000256" key="5">
    <source>
        <dbReference type="ARBA" id="ARBA00023288"/>
    </source>
</evidence>
<evidence type="ECO:0000256" key="4">
    <source>
        <dbReference type="ARBA" id="ARBA00023139"/>
    </source>
</evidence>
<evidence type="ECO:0000259" key="7">
    <source>
        <dbReference type="Pfam" id="PF05433"/>
    </source>
</evidence>
<dbReference type="EMBL" id="JARTTN020000001">
    <property type="protein sequence ID" value="MEC6058916.1"/>
    <property type="molecule type" value="Genomic_DNA"/>
</dbReference>
<comment type="caution">
    <text evidence="8">The sequence shown here is derived from an EMBL/GenBank/DDBJ whole genome shotgun (WGS) entry which is preliminary data.</text>
</comment>
<feature type="chain" id="PRO_5043521986" evidence="6">
    <location>
        <begin position="16"/>
        <end position="154"/>
    </location>
</feature>
<reference evidence="8" key="1">
    <citation type="journal article" date="2023" name="Nat. Commun.">
        <title>Genomic dissection of endemic carbapenem resistance reveals metallo-beta-lactamase dissemination through clonal, plasmid and integron transfer.</title>
        <authorList>
            <person name="Macesic N."/>
            <person name="Hawkey J."/>
            <person name="Vezina B."/>
            <person name="Wisniewski J.A."/>
            <person name="Cottingham H."/>
            <person name="Blakeway L.V."/>
            <person name="Harshegyi T."/>
            <person name="Pragastis K."/>
            <person name="Badoordeen G.Z."/>
            <person name="Dennison A."/>
            <person name="Spelman D.W."/>
            <person name="Jenney A.W.J."/>
            <person name="Peleg A.Y."/>
        </authorList>
    </citation>
    <scope>NUCLEOTIDE SEQUENCE</scope>
    <source>
        <strain evidence="8">CPO071</strain>
    </source>
</reference>
<evidence type="ECO:0000256" key="6">
    <source>
        <dbReference type="SAM" id="SignalP"/>
    </source>
</evidence>
<evidence type="ECO:0000313" key="9">
    <source>
        <dbReference type="Proteomes" id="UP001176846"/>
    </source>
</evidence>
<comment type="subcellular location">
    <subcellularLocation>
        <location evidence="1">Cell outer membrane</location>
        <topology evidence="1">Lipid-anchor</topology>
    </subcellularLocation>
</comment>
<name>A0AAW9PM73_KLEVA</name>
<feature type="domain" description="Glycine zipper 2TM" evidence="7">
    <location>
        <begin position="61"/>
        <end position="102"/>
    </location>
</feature>
<evidence type="ECO:0000313" key="8">
    <source>
        <dbReference type="EMBL" id="MEC6058916.1"/>
    </source>
</evidence>
<gene>
    <name evidence="8" type="ORF">QAB22_020625</name>
</gene>
<keyword evidence="3" id="KW-0472">Membrane</keyword>
<evidence type="ECO:0000256" key="3">
    <source>
        <dbReference type="ARBA" id="ARBA00023136"/>
    </source>
</evidence>
<dbReference type="InterPro" id="IPR008816">
    <property type="entry name" value="Gly_zipper_2TM_dom"/>
</dbReference>
<dbReference type="AlphaFoldDB" id="A0AAW9PM73"/>
<keyword evidence="2 6" id="KW-0732">Signal</keyword>
<dbReference type="GO" id="GO:0009279">
    <property type="term" value="C:cell outer membrane"/>
    <property type="evidence" value="ECO:0007669"/>
    <property type="project" value="UniProtKB-SubCell"/>
</dbReference>
<evidence type="ECO:0000256" key="2">
    <source>
        <dbReference type="ARBA" id="ARBA00022729"/>
    </source>
</evidence>